<gene>
    <name evidence="1" type="ORF">VNO80_15165</name>
</gene>
<keyword evidence="2" id="KW-1185">Reference proteome</keyword>
<protein>
    <submittedName>
        <fullName evidence="1">Uncharacterized protein</fullName>
    </submittedName>
</protein>
<evidence type="ECO:0000313" key="1">
    <source>
        <dbReference type="EMBL" id="KAK7355901.1"/>
    </source>
</evidence>
<dbReference type="EMBL" id="JAYMYR010000006">
    <property type="protein sequence ID" value="KAK7355901.1"/>
    <property type="molecule type" value="Genomic_DNA"/>
</dbReference>
<sequence length="134" mass="15440">MLPQKRREVLSFGYVYRTGNLYSLGGARPDALRDRKLHFVFGCVIYRKEGLPLSIRTVLIEKGEALTDGVSIAHQMDHSIESRRRRVNTSKGLGERKRPLLIPSVHRHLLKWINKRCFLLLVAALLPFVHRGEK</sequence>
<comment type="caution">
    <text evidence="1">The sequence shown here is derived from an EMBL/GenBank/DDBJ whole genome shotgun (WGS) entry which is preliminary data.</text>
</comment>
<reference evidence="1 2" key="1">
    <citation type="submission" date="2024-01" db="EMBL/GenBank/DDBJ databases">
        <title>The genomes of 5 underutilized Papilionoideae crops provide insights into root nodulation and disease resistanc.</title>
        <authorList>
            <person name="Jiang F."/>
        </authorList>
    </citation>
    <scope>NUCLEOTIDE SEQUENCE [LARGE SCALE GENOMIC DNA]</scope>
    <source>
        <strain evidence="1">JINMINGXINNONG_FW02</strain>
        <tissue evidence="1">Leaves</tissue>
    </source>
</reference>
<dbReference type="AlphaFoldDB" id="A0AAN9ML65"/>
<organism evidence="1 2">
    <name type="scientific">Phaseolus coccineus</name>
    <name type="common">Scarlet runner bean</name>
    <name type="synonym">Phaseolus multiflorus</name>
    <dbReference type="NCBI Taxonomy" id="3886"/>
    <lineage>
        <taxon>Eukaryota</taxon>
        <taxon>Viridiplantae</taxon>
        <taxon>Streptophyta</taxon>
        <taxon>Embryophyta</taxon>
        <taxon>Tracheophyta</taxon>
        <taxon>Spermatophyta</taxon>
        <taxon>Magnoliopsida</taxon>
        <taxon>eudicotyledons</taxon>
        <taxon>Gunneridae</taxon>
        <taxon>Pentapetalae</taxon>
        <taxon>rosids</taxon>
        <taxon>fabids</taxon>
        <taxon>Fabales</taxon>
        <taxon>Fabaceae</taxon>
        <taxon>Papilionoideae</taxon>
        <taxon>50 kb inversion clade</taxon>
        <taxon>NPAAA clade</taxon>
        <taxon>indigoferoid/millettioid clade</taxon>
        <taxon>Phaseoleae</taxon>
        <taxon>Phaseolus</taxon>
    </lineage>
</organism>
<accession>A0AAN9ML65</accession>
<proteinExistence type="predicted"/>
<name>A0AAN9ML65_PHACN</name>
<dbReference type="Proteomes" id="UP001374584">
    <property type="component" value="Unassembled WGS sequence"/>
</dbReference>
<evidence type="ECO:0000313" key="2">
    <source>
        <dbReference type="Proteomes" id="UP001374584"/>
    </source>
</evidence>